<dbReference type="AlphaFoldDB" id="A0A4Q9MZN1"/>
<gene>
    <name evidence="2" type="ORF">BD311DRAFT_443411</name>
</gene>
<name>A0A4Q9MZN1_9APHY</name>
<evidence type="ECO:0000256" key="1">
    <source>
        <dbReference type="SAM" id="MobiDB-lite"/>
    </source>
</evidence>
<sequence>MYVPARLRCAFSHLQARAQRCARYGTPSNLATRLCSIRCGVHTDERACSRTLRLSRWRPYDATSPLGAHSSDIRETRSVLGSTGTKSGGREMG</sequence>
<proteinExistence type="predicted"/>
<feature type="region of interest" description="Disordered" evidence="1">
    <location>
        <begin position="65"/>
        <end position="93"/>
    </location>
</feature>
<organism evidence="2">
    <name type="scientific">Dichomitus squalens</name>
    <dbReference type="NCBI Taxonomy" id="114155"/>
    <lineage>
        <taxon>Eukaryota</taxon>
        <taxon>Fungi</taxon>
        <taxon>Dikarya</taxon>
        <taxon>Basidiomycota</taxon>
        <taxon>Agaricomycotina</taxon>
        <taxon>Agaricomycetes</taxon>
        <taxon>Polyporales</taxon>
        <taxon>Polyporaceae</taxon>
        <taxon>Dichomitus</taxon>
    </lineage>
</organism>
<evidence type="ECO:0000313" key="2">
    <source>
        <dbReference type="EMBL" id="TBU33599.1"/>
    </source>
</evidence>
<dbReference type="EMBL" id="ML143391">
    <property type="protein sequence ID" value="TBU33599.1"/>
    <property type="molecule type" value="Genomic_DNA"/>
</dbReference>
<protein>
    <submittedName>
        <fullName evidence="2">Uncharacterized protein</fullName>
    </submittedName>
</protein>
<reference evidence="2" key="1">
    <citation type="submission" date="2019-01" db="EMBL/GenBank/DDBJ databases">
        <title>Draft genome sequences of three monokaryotic isolates of the white-rot basidiomycete fungus Dichomitus squalens.</title>
        <authorList>
            <consortium name="DOE Joint Genome Institute"/>
            <person name="Lopez S.C."/>
            <person name="Andreopoulos B."/>
            <person name="Pangilinan J."/>
            <person name="Lipzen A."/>
            <person name="Riley R."/>
            <person name="Ahrendt S."/>
            <person name="Ng V."/>
            <person name="Barry K."/>
            <person name="Daum C."/>
            <person name="Grigoriev I.V."/>
            <person name="Hilden K.S."/>
            <person name="Makela M.R."/>
            <person name="de Vries R.P."/>
        </authorList>
    </citation>
    <scope>NUCLEOTIDE SEQUENCE [LARGE SCALE GENOMIC DNA]</scope>
    <source>
        <strain evidence="2">OM18370.1</strain>
    </source>
</reference>
<accession>A0A4Q9MZN1</accession>
<dbReference type="Proteomes" id="UP000292957">
    <property type="component" value="Unassembled WGS sequence"/>
</dbReference>